<evidence type="ECO:0000313" key="3">
    <source>
        <dbReference type="Proteomes" id="UP000011715"/>
    </source>
</evidence>
<dbReference type="AlphaFoldDB" id="A0A0C4DWA5"/>
<evidence type="ECO:0000313" key="2">
    <source>
        <dbReference type="EnsemblFungi" id="MAPG_04279T0"/>
    </source>
</evidence>
<dbReference type="EMBL" id="GL876968">
    <property type="protein sequence ID" value="KLU85251.1"/>
    <property type="molecule type" value="Genomic_DNA"/>
</dbReference>
<reference evidence="2" key="5">
    <citation type="submission" date="2015-06" db="UniProtKB">
        <authorList>
            <consortium name="EnsemblFungi"/>
        </authorList>
    </citation>
    <scope>IDENTIFICATION</scope>
    <source>
        <strain evidence="2">ATCC 64411</strain>
    </source>
</reference>
<reference evidence="1" key="1">
    <citation type="submission" date="2010-05" db="EMBL/GenBank/DDBJ databases">
        <title>The Genome Sequence of Magnaporthe poae strain ATCC 64411.</title>
        <authorList>
            <consortium name="The Broad Institute Genome Sequencing Platform"/>
            <consortium name="Broad Institute Genome Sequencing Center for Infectious Disease"/>
            <person name="Ma L.-J."/>
            <person name="Dead R."/>
            <person name="Young S."/>
            <person name="Zeng Q."/>
            <person name="Koehrsen M."/>
            <person name="Alvarado L."/>
            <person name="Berlin A."/>
            <person name="Chapman S.B."/>
            <person name="Chen Z."/>
            <person name="Freedman E."/>
            <person name="Gellesch M."/>
            <person name="Goldberg J."/>
            <person name="Griggs A."/>
            <person name="Gujja S."/>
            <person name="Heilman E.R."/>
            <person name="Heiman D."/>
            <person name="Hepburn T."/>
            <person name="Howarth C."/>
            <person name="Jen D."/>
            <person name="Larson L."/>
            <person name="Mehta T."/>
            <person name="Neiman D."/>
            <person name="Pearson M."/>
            <person name="Roberts A."/>
            <person name="Saif S."/>
            <person name="Shea T."/>
            <person name="Shenoy N."/>
            <person name="Sisk P."/>
            <person name="Stolte C."/>
            <person name="Sykes S."/>
            <person name="Walk T."/>
            <person name="White J."/>
            <person name="Yandava C."/>
            <person name="Haas B."/>
            <person name="Nusbaum C."/>
            <person name="Birren B."/>
        </authorList>
    </citation>
    <scope>NUCLEOTIDE SEQUENCE</scope>
    <source>
        <strain evidence="1">ATCC 64411</strain>
    </source>
</reference>
<proteinExistence type="predicted"/>
<gene>
    <name evidence="1" type="ORF">MAPG_04279</name>
</gene>
<reference evidence="1" key="3">
    <citation type="submission" date="2011-03" db="EMBL/GenBank/DDBJ databases">
        <title>Annotation of Magnaporthe poae ATCC 64411.</title>
        <authorList>
            <person name="Ma L.-J."/>
            <person name="Dead R."/>
            <person name="Young S.K."/>
            <person name="Zeng Q."/>
            <person name="Gargeya S."/>
            <person name="Fitzgerald M."/>
            <person name="Haas B."/>
            <person name="Abouelleil A."/>
            <person name="Alvarado L."/>
            <person name="Arachchi H.M."/>
            <person name="Berlin A."/>
            <person name="Brown A."/>
            <person name="Chapman S.B."/>
            <person name="Chen Z."/>
            <person name="Dunbar C."/>
            <person name="Freedman E."/>
            <person name="Gearin G."/>
            <person name="Gellesch M."/>
            <person name="Goldberg J."/>
            <person name="Griggs A."/>
            <person name="Gujja S."/>
            <person name="Heiman D."/>
            <person name="Howarth C."/>
            <person name="Larson L."/>
            <person name="Lui A."/>
            <person name="MacDonald P.J.P."/>
            <person name="Mehta T."/>
            <person name="Montmayeur A."/>
            <person name="Murphy C."/>
            <person name="Neiman D."/>
            <person name="Pearson M."/>
            <person name="Priest M."/>
            <person name="Roberts A."/>
            <person name="Saif S."/>
            <person name="Shea T."/>
            <person name="Shenoy N."/>
            <person name="Sisk P."/>
            <person name="Stolte C."/>
            <person name="Sykes S."/>
            <person name="Yandava C."/>
            <person name="Wortman J."/>
            <person name="Nusbaum C."/>
            <person name="Birren B."/>
        </authorList>
    </citation>
    <scope>NUCLEOTIDE SEQUENCE</scope>
    <source>
        <strain evidence="1">ATCC 64411</strain>
    </source>
</reference>
<reference evidence="3" key="2">
    <citation type="submission" date="2010-05" db="EMBL/GenBank/DDBJ databases">
        <title>The genome sequence of Magnaporthe poae strain ATCC 64411.</title>
        <authorList>
            <person name="Ma L.-J."/>
            <person name="Dead R."/>
            <person name="Young S."/>
            <person name="Zeng Q."/>
            <person name="Koehrsen M."/>
            <person name="Alvarado L."/>
            <person name="Berlin A."/>
            <person name="Chapman S.B."/>
            <person name="Chen Z."/>
            <person name="Freedman E."/>
            <person name="Gellesch M."/>
            <person name="Goldberg J."/>
            <person name="Griggs A."/>
            <person name="Gujja S."/>
            <person name="Heilman E.R."/>
            <person name="Heiman D."/>
            <person name="Hepburn T."/>
            <person name="Howarth C."/>
            <person name="Jen D."/>
            <person name="Larson L."/>
            <person name="Mehta T."/>
            <person name="Neiman D."/>
            <person name="Pearson M."/>
            <person name="Roberts A."/>
            <person name="Saif S."/>
            <person name="Shea T."/>
            <person name="Shenoy N."/>
            <person name="Sisk P."/>
            <person name="Stolte C."/>
            <person name="Sykes S."/>
            <person name="Walk T."/>
            <person name="White J."/>
            <person name="Yandava C."/>
            <person name="Haas B."/>
            <person name="Nusbaum C."/>
            <person name="Birren B."/>
        </authorList>
    </citation>
    <scope>NUCLEOTIDE SEQUENCE [LARGE SCALE GENOMIC DNA]</scope>
    <source>
        <strain evidence="3">ATCC 64411 / 73-15</strain>
    </source>
</reference>
<evidence type="ECO:0000313" key="1">
    <source>
        <dbReference type="EMBL" id="KLU85251.1"/>
    </source>
</evidence>
<name>A0A0C4DWA5_MAGP6</name>
<dbReference type="Proteomes" id="UP000011715">
    <property type="component" value="Unassembled WGS sequence"/>
</dbReference>
<keyword evidence="3" id="KW-1185">Reference proteome</keyword>
<accession>A0A0C4DWA5</accession>
<sequence length="91" mass="9875">MCVAECVKLAMGARERDNKPLYYMTAPIFLRLLSAPEPGDDVQSPQPCQPLLPGVLEVFTGAHDLDASDPWDGIFTLLQFGAETQNVEGAP</sequence>
<dbReference type="EnsemblFungi" id="MAPG_04279T0">
    <property type="protein sequence ID" value="MAPG_04279T0"/>
    <property type="gene ID" value="MAPG_04279"/>
</dbReference>
<organism evidence="2 3">
    <name type="scientific">Magnaporthiopsis poae (strain ATCC 64411 / 73-15)</name>
    <name type="common">Kentucky bluegrass fungus</name>
    <name type="synonym">Magnaporthe poae</name>
    <dbReference type="NCBI Taxonomy" id="644358"/>
    <lineage>
        <taxon>Eukaryota</taxon>
        <taxon>Fungi</taxon>
        <taxon>Dikarya</taxon>
        <taxon>Ascomycota</taxon>
        <taxon>Pezizomycotina</taxon>
        <taxon>Sordariomycetes</taxon>
        <taxon>Sordariomycetidae</taxon>
        <taxon>Magnaporthales</taxon>
        <taxon>Magnaporthaceae</taxon>
        <taxon>Magnaporthiopsis</taxon>
    </lineage>
</organism>
<reference evidence="2" key="4">
    <citation type="journal article" date="2015" name="G3 (Bethesda)">
        <title>Genome sequences of three phytopathogenic species of the Magnaporthaceae family of fungi.</title>
        <authorList>
            <person name="Okagaki L.H."/>
            <person name="Nunes C.C."/>
            <person name="Sailsbery J."/>
            <person name="Clay B."/>
            <person name="Brown D."/>
            <person name="John T."/>
            <person name="Oh Y."/>
            <person name="Young N."/>
            <person name="Fitzgerald M."/>
            <person name="Haas B.J."/>
            <person name="Zeng Q."/>
            <person name="Young S."/>
            <person name="Adiconis X."/>
            <person name="Fan L."/>
            <person name="Levin J.Z."/>
            <person name="Mitchell T.K."/>
            <person name="Okubara P.A."/>
            <person name="Farman M.L."/>
            <person name="Kohn L.M."/>
            <person name="Birren B."/>
            <person name="Ma L.-J."/>
            <person name="Dean R.A."/>
        </authorList>
    </citation>
    <scope>NUCLEOTIDE SEQUENCE</scope>
    <source>
        <strain evidence="2">ATCC 64411 / 73-15</strain>
    </source>
</reference>
<protein>
    <submittedName>
        <fullName evidence="1 2">Uncharacterized protein</fullName>
    </submittedName>
</protein>
<dbReference type="VEuPathDB" id="FungiDB:MAPG_04279"/>
<dbReference type="EMBL" id="ADBL01001013">
    <property type="status" value="NOT_ANNOTATED_CDS"/>
    <property type="molecule type" value="Genomic_DNA"/>
</dbReference>